<evidence type="ECO:0000313" key="3">
    <source>
        <dbReference type="EMBL" id="KAB0805685.1"/>
    </source>
</evidence>
<dbReference type="PANTHER" id="PTHR19303">
    <property type="entry name" value="TRANSPOSON"/>
    <property type="match status" value="1"/>
</dbReference>
<evidence type="ECO:0000259" key="2">
    <source>
        <dbReference type="Pfam" id="PF03184"/>
    </source>
</evidence>
<protein>
    <recommendedName>
        <fullName evidence="2">DDE-1 domain-containing protein</fullName>
    </recommendedName>
</protein>
<gene>
    <name evidence="3" type="ORF">PPYR_02655</name>
</gene>
<dbReference type="PANTHER" id="PTHR19303:SF74">
    <property type="entry name" value="POGO TRANSPOSABLE ELEMENT WITH KRAB DOMAIN"/>
    <property type="match status" value="1"/>
</dbReference>
<dbReference type="InterPro" id="IPR004875">
    <property type="entry name" value="DDE_SF_endonuclease_dom"/>
</dbReference>
<proteinExistence type="predicted"/>
<keyword evidence="4" id="KW-1185">Reference proteome</keyword>
<dbReference type="InParanoid" id="A0A5N4B7V1"/>
<accession>A0A5N4B7V1</accession>
<dbReference type="Gene3D" id="3.30.420.10">
    <property type="entry name" value="Ribonuclease H-like superfamily/Ribonuclease H"/>
    <property type="match status" value="1"/>
</dbReference>
<dbReference type="InterPro" id="IPR036397">
    <property type="entry name" value="RNaseH_sf"/>
</dbReference>
<feature type="compositionally biased region" description="Basic and acidic residues" evidence="1">
    <location>
        <begin position="423"/>
        <end position="433"/>
    </location>
</feature>
<sequence length="500" mass="56485">MGAAVRLVIEEKISLRKAVERTGIKFQTLQRYVKKQNTAGEGSNIRLTPNYACRQIFTPEQEDTLEEYVVICAKMCYGKSRKDLRSLAYEVAIIANQINIPENWRIKKKAGLEWLHCFMARHPNLSVRQPEGCSLSRATSFNQHNVNQFFNNLEEIFSRTPEFADGTRIYNLDETATTTVQKPKKIVAKKGIKQVSSATSGERGILVTTCCVVSASGNFTPPAMVFPRKNFKEHMLHGAPSGTLGLAHSTGWMTTELFVKVMKHVIRHTSTSLENPSLLIMDSHETHLSAEVIMLVKKHGVTVLTLPPHCSNKLQPLDLSVFFPFKSHYNAAIESWLLRNPGRPITIYDIASCVGVAFEKSMTPGNITSGFKKAGIYPFDKHVFTDDDFLVSSVTDRVFPEEPIDSYEVNDVEMETQNLPNRLETDHEGHTNETDDEEHTDTSDDKNDNKPEKMFISPKILLGYPKAEYLKQKGRRRKKKSIIAIDTPEIILLKEKAIEK</sequence>
<feature type="domain" description="DDE-1" evidence="2">
    <location>
        <begin position="207"/>
        <end position="371"/>
    </location>
</feature>
<feature type="compositionally biased region" description="Basic and acidic residues" evidence="1">
    <location>
        <begin position="440"/>
        <end position="452"/>
    </location>
</feature>
<organism evidence="3 4">
    <name type="scientific">Photinus pyralis</name>
    <name type="common">Common eastern firefly</name>
    <name type="synonym">Lampyris pyralis</name>
    <dbReference type="NCBI Taxonomy" id="7054"/>
    <lineage>
        <taxon>Eukaryota</taxon>
        <taxon>Metazoa</taxon>
        <taxon>Ecdysozoa</taxon>
        <taxon>Arthropoda</taxon>
        <taxon>Hexapoda</taxon>
        <taxon>Insecta</taxon>
        <taxon>Pterygota</taxon>
        <taxon>Neoptera</taxon>
        <taxon>Endopterygota</taxon>
        <taxon>Coleoptera</taxon>
        <taxon>Polyphaga</taxon>
        <taxon>Elateriformia</taxon>
        <taxon>Elateroidea</taxon>
        <taxon>Lampyridae</taxon>
        <taxon>Lampyrinae</taxon>
        <taxon>Photinus</taxon>
    </lineage>
</organism>
<comment type="caution">
    <text evidence="3">The sequence shown here is derived from an EMBL/GenBank/DDBJ whole genome shotgun (WGS) entry which is preliminary data.</text>
</comment>
<dbReference type="Proteomes" id="UP000327044">
    <property type="component" value="Unassembled WGS sequence"/>
</dbReference>
<dbReference type="AlphaFoldDB" id="A0A5N4B7V1"/>
<dbReference type="GO" id="GO:0005634">
    <property type="term" value="C:nucleus"/>
    <property type="evidence" value="ECO:0007669"/>
    <property type="project" value="TreeGrafter"/>
</dbReference>
<dbReference type="Pfam" id="PF03184">
    <property type="entry name" value="DDE_1"/>
    <property type="match status" value="1"/>
</dbReference>
<dbReference type="EMBL" id="VVIM01000001">
    <property type="protein sequence ID" value="KAB0805685.1"/>
    <property type="molecule type" value="Genomic_DNA"/>
</dbReference>
<evidence type="ECO:0000313" key="4">
    <source>
        <dbReference type="Proteomes" id="UP000327044"/>
    </source>
</evidence>
<name>A0A5N4B7V1_PHOPY</name>
<dbReference type="GO" id="GO:0003677">
    <property type="term" value="F:DNA binding"/>
    <property type="evidence" value="ECO:0007669"/>
    <property type="project" value="TreeGrafter"/>
</dbReference>
<evidence type="ECO:0000256" key="1">
    <source>
        <dbReference type="SAM" id="MobiDB-lite"/>
    </source>
</evidence>
<reference evidence="3 4" key="1">
    <citation type="journal article" date="2018" name="Elife">
        <title>Firefly genomes illuminate parallel origins of bioluminescence in beetles.</title>
        <authorList>
            <person name="Fallon T.R."/>
            <person name="Lower S.E."/>
            <person name="Chang C.H."/>
            <person name="Bessho-Uehara M."/>
            <person name="Martin G.J."/>
            <person name="Bewick A.J."/>
            <person name="Behringer M."/>
            <person name="Debat H.J."/>
            <person name="Wong I."/>
            <person name="Day J.C."/>
            <person name="Suvorov A."/>
            <person name="Silva C.J."/>
            <person name="Stanger-Hall K.F."/>
            <person name="Hall D.W."/>
            <person name="Schmitz R.J."/>
            <person name="Nelson D.R."/>
            <person name="Lewis S.M."/>
            <person name="Shigenobu S."/>
            <person name="Bybee S.M."/>
            <person name="Larracuente A.M."/>
            <person name="Oba Y."/>
            <person name="Weng J.K."/>
        </authorList>
    </citation>
    <scope>NUCLEOTIDE SEQUENCE [LARGE SCALE GENOMIC DNA]</scope>
    <source>
        <strain evidence="3">1611_PpyrPB1</strain>
        <tissue evidence="3">Whole body</tissue>
    </source>
</reference>
<feature type="region of interest" description="Disordered" evidence="1">
    <location>
        <begin position="421"/>
        <end position="452"/>
    </location>
</feature>
<dbReference type="InterPro" id="IPR050863">
    <property type="entry name" value="CenT-Element_Derived"/>
</dbReference>